<evidence type="ECO:0000313" key="8">
    <source>
        <dbReference type="EMBL" id="SFW27670.1"/>
    </source>
</evidence>
<dbReference type="EMBL" id="FPIY01000001">
    <property type="protein sequence ID" value="SFW27670.1"/>
    <property type="molecule type" value="Genomic_DNA"/>
</dbReference>
<keyword evidence="3" id="KW-0998">Cell outer membrane</keyword>
<evidence type="ECO:0000256" key="3">
    <source>
        <dbReference type="ARBA" id="ARBA00023237"/>
    </source>
</evidence>
<evidence type="ECO:0000256" key="4">
    <source>
        <dbReference type="PROSITE-ProRule" id="PRU00339"/>
    </source>
</evidence>
<dbReference type="SUPFAM" id="SSF49464">
    <property type="entry name" value="Carboxypeptidase regulatory domain-like"/>
    <property type="match status" value="1"/>
</dbReference>
<accession>A0A1K1N061</accession>
<dbReference type="GO" id="GO:0009279">
    <property type="term" value="C:cell outer membrane"/>
    <property type="evidence" value="ECO:0007669"/>
    <property type="project" value="UniProtKB-SubCell"/>
</dbReference>
<dbReference type="InterPro" id="IPR036737">
    <property type="entry name" value="OmpA-like_sf"/>
</dbReference>
<dbReference type="Proteomes" id="UP000183257">
    <property type="component" value="Unassembled WGS sequence"/>
</dbReference>
<evidence type="ECO:0000259" key="7">
    <source>
        <dbReference type="PROSITE" id="PS51123"/>
    </source>
</evidence>
<name>A0A1K1N061_9FLAO</name>
<dbReference type="Pfam" id="PF07676">
    <property type="entry name" value="PD40"/>
    <property type="match status" value="1"/>
</dbReference>
<reference evidence="9" key="1">
    <citation type="submission" date="2016-11" db="EMBL/GenBank/DDBJ databases">
        <authorList>
            <person name="Varghese N."/>
            <person name="Submissions S."/>
        </authorList>
    </citation>
    <scope>NUCLEOTIDE SEQUENCE [LARGE SCALE GENOMIC DNA]</scope>
    <source>
        <strain evidence="9">DSM 24786</strain>
    </source>
</reference>
<dbReference type="PROSITE" id="PS51123">
    <property type="entry name" value="OMPA_2"/>
    <property type="match status" value="1"/>
</dbReference>
<proteinExistence type="predicted"/>
<dbReference type="PROSITE" id="PS50005">
    <property type="entry name" value="TPR"/>
    <property type="match status" value="1"/>
</dbReference>
<dbReference type="InterPro" id="IPR006665">
    <property type="entry name" value="OmpA-like"/>
</dbReference>
<feature type="signal peptide" evidence="6">
    <location>
        <begin position="1"/>
        <end position="22"/>
    </location>
</feature>
<dbReference type="RefSeq" id="WP_072302652.1">
    <property type="nucleotide sequence ID" value="NZ_FPIY01000001.1"/>
</dbReference>
<protein>
    <submittedName>
        <fullName evidence="8">WD40-like Beta Propeller Repeat</fullName>
    </submittedName>
</protein>
<dbReference type="InterPro" id="IPR006664">
    <property type="entry name" value="OMP_bac"/>
</dbReference>
<dbReference type="InterPro" id="IPR050330">
    <property type="entry name" value="Bact_OuterMem_StrucFunc"/>
</dbReference>
<dbReference type="Pfam" id="PF00691">
    <property type="entry name" value="OmpA"/>
    <property type="match status" value="1"/>
</dbReference>
<dbReference type="InterPro" id="IPR008969">
    <property type="entry name" value="CarboxyPept-like_regulatory"/>
</dbReference>
<dbReference type="OrthoDB" id="9809364at2"/>
<dbReference type="InterPro" id="IPR011990">
    <property type="entry name" value="TPR-like_helical_dom_sf"/>
</dbReference>
<dbReference type="CDD" id="cd07185">
    <property type="entry name" value="OmpA_C-like"/>
    <property type="match status" value="1"/>
</dbReference>
<comment type="subcellular location">
    <subcellularLocation>
        <location evidence="1">Cell outer membrane</location>
    </subcellularLocation>
</comment>
<evidence type="ECO:0000256" key="6">
    <source>
        <dbReference type="SAM" id="SignalP"/>
    </source>
</evidence>
<keyword evidence="6" id="KW-0732">Signal</keyword>
<keyword evidence="4" id="KW-0802">TPR repeat</keyword>
<dbReference type="PANTHER" id="PTHR30329:SF21">
    <property type="entry name" value="LIPOPROTEIN YIAD-RELATED"/>
    <property type="match status" value="1"/>
</dbReference>
<dbReference type="SUPFAM" id="SSF48452">
    <property type="entry name" value="TPR-like"/>
    <property type="match status" value="1"/>
</dbReference>
<evidence type="ECO:0000313" key="9">
    <source>
        <dbReference type="Proteomes" id="UP000183257"/>
    </source>
</evidence>
<dbReference type="STRING" id="76595.SAMN05660313_01009"/>
<dbReference type="SUPFAM" id="SSF82171">
    <property type="entry name" value="DPP6 N-terminal domain-like"/>
    <property type="match status" value="1"/>
</dbReference>
<keyword evidence="9" id="KW-1185">Reference proteome</keyword>
<gene>
    <name evidence="8" type="ORF">SAMN05660313_01009</name>
</gene>
<dbReference type="Gene3D" id="2.60.40.1120">
    <property type="entry name" value="Carboxypeptidase-like, regulatory domain"/>
    <property type="match status" value="1"/>
</dbReference>
<dbReference type="PANTHER" id="PTHR30329">
    <property type="entry name" value="STATOR ELEMENT OF FLAGELLAR MOTOR COMPLEX"/>
    <property type="match status" value="1"/>
</dbReference>
<dbReference type="AlphaFoldDB" id="A0A1K1N061"/>
<evidence type="ECO:0000256" key="5">
    <source>
        <dbReference type="PROSITE-ProRule" id="PRU00473"/>
    </source>
</evidence>
<evidence type="ECO:0000256" key="1">
    <source>
        <dbReference type="ARBA" id="ARBA00004442"/>
    </source>
</evidence>
<dbReference type="Gene3D" id="3.30.1330.60">
    <property type="entry name" value="OmpA-like domain"/>
    <property type="match status" value="1"/>
</dbReference>
<dbReference type="InterPro" id="IPR019734">
    <property type="entry name" value="TPR_rpt"/>
</dbReference>
<dbReference type="Gene3D" id="1.25.40.10">
    <property type="entry name" value="Tetratricopeptide repeat domain"/>
    <property type="match status" value="1"/>
</dbReference>
<dbReference type="InterPro" id="IPR011659">
    <property type="entry name" value="WD40"/>
</dbReference>
<sequence>MKIKKIITSIFLLVVTYNSLVAQTKQLDQADYLFNTKAYALAIDAYKKVIEKGETSLDIYKKLGDAYYLNANYKEAANCYAKLITPDIKNSDSEYLFKYAQTLRSIGNYEEANKIMLQFNKIKNQDLRASKFIEKSNYLENIKNIKQKYILTNLESNSAESDFAPSFYKDTLVFSSARDTGFLVNNVHEWNNRPFLNLHTAVKKDSSSFVYEGNFAKELNTKTHESSTTFTKDGKTVYFTRNNSEKGKFSPDKNGLSRLKVYKATLENGNWTNVTELPFNSDEYSVANPTLNYAEDKLYFASDMPGTLGASDIFAVDINTDGSFGNPENLGDKINTEGRETFPFISEFETLYFASDGHPGLGGLDIFYINLTKKDDVYNMGKGINSKQDDFSIVIDETKNEGFLASNRPNGKGSDDIYSFIGDPNLMLKTSTIKGTVVDKESNDVIPNAAITVYNYTTNAVVGTATNNNGIFISEIKLPEKKYKITAKVPGYANTVIYVTTPGVKDPIEDLVLEMEKSKADTSVGSDLTNYLKLKSIYFDTNSSYLRVASYPDLDKVAKFMKENPTVAIEVGAHTDSTESDTYNLWLSKRRAKSTVNYLISKGVDSSKITGVGFGESQLLNKCSNGVKCSSTEHAINRRSEFIIINK</sequence>
<feature type="domain" description="OmpA-like" evidence="7">
    <location>
        <begin position="526"/>
        <end position="647"/>
    </location>
</feature>
<evidence type="ECO:0000256" key="2">
    <source>
        <dbReference type="ARBA" id="ARBA00023136"/>
    </source>
</evidence>
<organism evidence="8 9">
    <name type="scientific">Cellulophaga fucicola</name>
    <dbReference type="NCBI Taxonomy" id="76595"/>
    <lineage>
        <taxon>Bacteria</taxon>
        <taxon>Pseudomonadati</taxon>
        <taxon>Bacteroidota</taxon>
        <taxon>Flavobacteriia</taxon>
        <taxon>Flavobacteriales</taxon>
        <taxon>Flavobacteriaceae</taxon>
        <taxon>Cellulophaga</taxon>
    </lineage>
</organism>
<feature type="repeat" description="TPR" evidence="4">
    <location>
        <begin position="57"/>
        <end position="90"/>
    </location>
</feature>
<dbReference type="SUPFAM" id="SSF103088">
    <property type="entry name" value="OmpA-like"/>
    <property type="match status" value="1"/>
</dbReference>
<keyword evidence="2 5" id="KW-0472">Membrane</keyword>
<dbReference type="Pfam" id="PF13620">
    <property type="entry name" value="CarboxypepD_reg"/>
    <property type="match status" value="1"/>
</dbReference>
<feature type="chain" id="PRO_5013063388" evidence="6">
    <location>
        <begin position="23"/>
        <end position="647"/>
    </location>
</feature>
<dbReference type="PRINTS" id="PR01021">
    <property type="entry name" value="OMPADOMAIN"/>
</dbReference>